<protein>
    <submittedName>
        <fullName evidence="1">Uncharacterized protein</fullName>
    </submittedName>
</protein>
<gene>
    <name evidence="1" type="ORF">DCAR_0101067</name>
</gene>
<evidence type="ECO:0000313" key="1">
    <source>
        <dbReference type="EMBL" id="WOG81911.1"/>
    </source>
</evidence>
<evidence type="ECO:0000313" key="2">
    <source>
        <dbReference type="Proteomes" id="UP000077755"/>
    </source>
</evidence>
<reference evidence="1" key="2">
    <citation type="submission" date="2022-03" db="EMBL/GenBank/DDBJ databases">
        <title>Draft title - Genomic analysis of global carrot germplasm unveils the trajectory of domestication and the origin of high carotenoid orange carrot.</title>
        <authorList>
            <person name="Iorizzo M."/>
            <person name="Ellison S."/>
            <person name="Senalik D."/>
            <person name="Macko-Podgorni A."/>
            <person name="Grzebelus D."/>
            <person name="Bostan H."/>
            <person name="Rolling W."/>
            <person name="Curaba J."/>
            <person name="Simon P."/>
        </authorList>
    </citation>
    <scope>NUCLEOTIDE SEQUENCE</scope>
    <source>
        <tissue evidence="1">Leaf</tissue>
    </source>
</reference>
<name>A0A175YBU0_DAUCS</name>
<keyword evidence="2" id="KW-1185">Reference proteome</keyword>
<sequence>MHENNLTGNWILSIRNGYKIPVAFDAENRKLVGVGEIFSDFGLVGGEDCNEIQYPAIVHSSHDTSPVAVSSNDGGWKFVQFISVAHPTMDKVVFYVSDVDIHCTSNSMSLHLTCYCTAMVWWIDESFHHFRVEIVKAAVLPN</sequence>
<organism evidence="1 2">
    <name type="scientific">Daucus carota subsp. sativus</name>
    <name type="common">Carrot</name>
    <dbReference type="NCBI Taxonomy" id="79200"/>
    <lineage>
        <taxon>Eukaryota</taxon>
        <taxon>Viridiplantae</taxon>
        <taxon>Streptophyta</taxon>
        <taxon>Embryophyta</taxon>
        <taxon>Tracheophyta</taxon>
        <taxon>Spermatophyta</taxon>
        <taxon>Magnoliopsida</taxon>
        <taxon>eudicotyledons</taxon>
        <taxon>Gunneridae</taxon>
        <taxon>Pentapetalae</taxon>
        <taxon>asterids</taxon>
        <taxon>campanulids</taxon>
        <taxon>Apiales</taxon>
        <taxon>Apiaceae</taxon>
        <taxon>Apioideae</taxon>
        <taxon>Scandiceae</taxon>
        <taxon>Daucinae</taxon>
        <taxon>Daucus</taxon>
        <taxon>Daucus sect. Daucus</taxon>
    </lineage>
</organism>
<reference evidence="1" key="1">
    <citation type="journal article" date="2016" name="Nat. Genet.">
        <title>A high-quality carrot genome assembly provides new insights into carotenoid accumulation and asterid genome evolution.</title>
        <authorList>
            <person name="Iorizzo M."/>
            <person name="Ellison S."/>
            <person name="Senalik D."/>
            <person name="Zeng P."/>
            <person name="Satapoomin P."/>
            <person name="Huang J."/>
            <person name="Bowman M."/>
            <person name="Iovene M."/>
            <person name="Sanseverino W."/>
            <person name="Cavagnaro P."/>
            <person name="Yildiz M."/>
            <person name="Macko-Podgorni A."/>
            <person name="Moranska E."/>
            <person name="Grzebelus E."/>
            <person name="Grzebelus D."/>
            <person name="Ashrafi H."/>
            <person name="Zheng Z."/>
            <person name="Cheng S."/>
            <person name="Spooner D."/>
            <person name="Van Deynze A."/>
            <person name="Simon P."/>
        </authorList>
    </citation>
    <scope>NUCLEOTIDE SEQUENCE</scope>
    <source>
        <tissue evidence="1">Leaf</tissue>
    </source>
</reference>
<dbReference type="AlphaFoldDB" id="A0A175YBU0"/>
<dbReference type="Proteomes" id="UP000077755">
    <property type="component" value="Chromosome 1"/>
</dbReference>
<dbReference type="Gramene" id="KZM81069">
    <property type="protein sequence ID" value="KZM81069"/>
    <property type="gene ID" value="DCAR_031293"/>
</dbReference>
<accession>A0A175YBU0</accession>
<proteinExistence type="predicted"/>
<dbReference type="EMBL" id="CP093343">
    <property type="protein sequence ID" value="WOG81911.1"/>
    <property type="molecule type" value="Genomic_DNA"/>
</dbReference>